<dbReference type="EMBL" id="ML179065">
    <property type="protein sequence ID" value="THV03625.1"/>
    <property type="molecule type" value="Genomic_DNA"/>
</dbReference>
<evidence type="ECO:0000256" key="1">
    <source>
        <dbReference type="ARBA" id="ARBA00001971"/>
    </source>
</evidence>
<comment type="pathway">
    <text evidence="3">Secondary metabolite biosynthesis.</text>
</comment>
<dbReference type="InterPro" id="IPR001128">
    <property type="entry name" value="Cyt_P450"/>
</dbReference>
<dbReference type="PANTHER" id="PTHR46300">
    <property type="entry name" value="P450, PUTATIVE (EUROFUNG)-RELATED-RELATED"/>
    <property type="match status" value="1"/>
</dbReference>
<evidence type="ECO:0000256" key="12">
    <source>
        <dbReference type="ARBA" id="ARBA00023136"/>
    </source>
</evidence>
<feature type="non-terminal residue" evidence="15">
    <location>
        <position position="162"/>
    </location>
</feature>
<keyword evidence="16" id="KW-1185">Reference proteome</keyword>
<dbReference type="PRINTS" id="PR00385">
    <property type="entry name" value="P450"/>
</dbReference>
<accession>A0A4S8MLD9</accession>
<evidence type="ECO:0000256" key="11">
    <source>
        <dbReference type="ARBA" id="ARBA00023033"/>
    </source>
</evidence>
<dbReference type="AlphaFoldDB" id="A0A4S8MLD9"/>
<keyword evidence="8" id="KW-1133">Transmembrane helix</keyword>
<dbReference type="GO" id="GO:0016705">
    <property type="term" value="F:oxidoreductase activity, acting on paired donors, with incorporation or reduction of molecular oxygen"/>
    <property type="evidence" value="ECO:0007669"/>
    <property type="project" value="InterPro"/>
</dbReference>
<protein>
    <submittedName>
        <fullName evidence="15">Cytochrome P450</fullName>
    </submittedName>
</protein>
<feature type="non-terminal residue" evidence="15">
    <location>
        <position position="1"/>
    </location>
</feature>
<gene>
    <name evidence="15" type="ORF">K435DRAFT_619429</name>
</gene>
<comment type="subcellular location">
    <subcellularLocation>
        <location evidence="2">Membrane</location>
        <topology evidence="2">Single-pass membrane protein</topology>
    </subcellularLocation>
</comment>
<keyword evidence="12" id="KW-0472">Membrane</keyword>
<evidence type="ECO:0000256" key="8">
    <source>
        <dbReference type="ARBA" id="ARBA00022989"/>
    </source>
</evidence>
<dbReference type="Proteomes" id="UP000297245">
    <property type="component" value="Unassembled WGS sequence"/>
</dbReference>
<evidence type="ECO:0000313" key="15">
    <source>
        <dbReference type="EMBL" id="THV03625.1"/>
    </source>
</evidence>
<dbReference type="PANTHER" id="PTHR46300:SF2">
    <property type="entry name" value="CYTOCHROME P450 MONOOXYGENASE ALNH-RELATED"/>
    <property type="match status" value="1"/>
</dbReference>
<evidence type="ECO:0000256" key="7">
    <source>
        <dbReference type="ARBA" id="ARBA00022723"/>
    </source>
</evidence>
<organism evidence="15 16">
    <name type="scientific">Dendrothele bispora (strain CBS 962.96)</name>
    <dbReference type="NCBI Taxonomy" id="1314807"/>
    <lineage>
        <taxon>Eukaryota</taxon>
        <taxon>Fungi</taxon>
        <taxon>Dikarya</taxon>
        <taxon>Basidiomycota</taxon>
        <taxon>Agaricomycotina</taxon>
        <taxon>Agaricomycetes</taxon>
        <taxon>Agaricomycetidae</taxon>
        <taxon>Agaricales</taxon>
        <taxon>Agaricales incertae sedis</taxon>
        <taxon>Dendrothele</taxon>
    </lineage>
</organism>
<dbReference type="GO" id="GO:0016020">
    <property type="term" value="C:membrane"/>
    <property type="evidence" value="ECO:0007669"/>
    <property type="project" value="UniProtKB-SubCell"/>
</dbReference>
<keyword evidence="11" id="KW-0503">Monooxygenase</keyword>
<dbReference type="InterPro" id="IPR036396">
    <property type="entry name" value="Cyt_P450_sf"/>
</dbReference>
<evidence type="ECO:0000256" key="13">
    <source>
        <dbReference type="ARBA" id="ARBA00023180"/>
    </source>
</evidence>
<dbReference type="Gene3D" id="1.10.630.10">
    <property type="entry name" value="Cytochrome P450"/>
    <property type="match status" value="1"/>
</dbReference>
<reference evidence="15 16" key="1">
    <citation type="journal article" date="2019" name="Nat. Ecol. Evol.">
        <title>Megaphylogeny resolves global patterns of mushroom evolution.</title>
        <authorList>
            <person name="Varga T."/>
            <person name="Krizsan K."/>
            <person name="Foldi C."/>
            <person name="Dima B."/>
            <person name="Sanchez-Garcia M."/>
            <person name="Sanchez-Ramirez S."/>
            <person name="Szollosi G.J."/>
            <person name="Szarkandi J.G."/>
            <person name="Papp V."/>
            <person name="Albert L."/>
            <person name="Andreopoulos W."/>
            <person name="Angelini C."/>
            <person name="Antonin V."/>
            <person name="Barry K.W."/>
            <person name="Bougher N.L."/>
            <person name="Buchanan P."/>
            <person name="Buyck B."/>
            <person name="Bense V."/>
            <person name="Catcheside P."/>
            <person name="Chovatia M."/>
            <person name="Cooper J."/>
            <person name="Damon W."/>
            <person name="Desjardin D."/>
            <person name="Finy P."/>
            <person name="Geml J."/>
            <person name="Haridas S."/>
            <person name="Hughes K."/>
            <person name="Justo A."/>
            <person name="Karasinski D."/>
            <person name="Kautmanova I."/>
            <person name="Kiss B."/>
            <person name="Kocsube S."/>
            <person name="Kotiranta H."/>
            <person name="LaButti K.M."/>
            <person name="Lechner B.E."/>
            <person name="Liimatainen K."/>
            <person name="Lipzen A."/>
            <person name="Lukacs Z."/>
            <person name="Mihaltcheva S."/>
            <person name="Morgado L.N."/>
            <person name="Niskanen T."/>
            <person name="Noordeloos M.E."/>
            <person name="Ohm R.A."/>
            <person name="Ortiz-Santana B."/>
            <person name="Ovrebo C."/>
            <person name="Racz N."/>
            <person name="Riley R."/>
            <person name="Savchenko A."/>
            <person name="Shiryaev A."/>
            <person name="Soop K."/>
            <person name="Spirin V."/>
            <person name="Szebenyi C."/>
            <person name="Tomsovsky M."/>
            <person name="Tulloss R.E."/>
            <person name="Uehling J."/>
            <person name="Grigoriev I.V."/>
            <person name="Vagvolgyi C."/>
            <person name="Papp T."/>
            <person name="Martin F.M."/>
            <person name="Miettinen O."/>
            <person name="Hibbett D.S."/>
            <person name="Nagy L.G."/>
        </authorList>
    </citation>
    <scope>NUCLEOTIDE SEQUENCE [LARGE SCALE GENOMIC DNA]</scope>
    <source>
        <strain evidence="15 16">CBS 962.96</strain>
    </source>
</reference>
<name>A0A4S8MLD9_DENBC</name>
<dbReference type="Pfam" id="PF00067">
    <property type="entry name" value="p450"/>
    <property type="match status" value="1"/>
</dbReference>
<feature type="binding site" description="axial binding residue" evidence="14">
    <location>
        <position position="139"/>
    </location>
    <ligand>
        <name>heme</name>
        <dbReference type="ChEBI" id="CHEBI:30413"/>
    </ligand>
    <ligandPart>
        <name>Fe</name>
        <dbReference type="ChEBI" id="CHEBI:18248"/>
    </ligandPart>
</feature>
<keyword evidence="9" id="KW-0560">Oxidoreductase</keyword>
<keyword evidence="13" id="KW-0325">Glycoprotein</keyword>
<evidence type="ECO:0000256" key="3">
    <source>
        <dbReference type="ARBA" id="ARBA00005179"/>
    </source>
</evidence>
<dbReference type="InterPro" id="IPR002401">
    <property type="entry name" value="Cyt_P450_E_grp-I"/>
</dbReference>
<keyword evidence="10 14" id="KW-0408">Iron</keyword>
<sequence length="162" mass="18688">TAFLIHTFLLACVNNPEVVRKAQAELDRVAGDNLPQYNQMKKMPYIHAVVKETIRWVPVTPLAFPHQSEVDVEFNGYHIPAKSLIIPSIWNMHRDQNNYPEPDTFNPERWFDPDNNGYVKSSSSLLDEHWSFGYLDRECPGKYLAVDLIWGAIASLLWAFDI</sequence>
<keyword evidence="7 14" id="KW-0479">Metal-binding</keyword>
<keyword evidence="5 14" id="KW-0349">Heme</keyword>
<evidence type="ECO:0000256" key="4">
    <source>
        <dbReference type="ARBA" id="ARBA00010617"/>
    </source>
</evidence>
<comment type="cofactor">
    <cofactor evidence="1 14">
        <name>heme</name>
        <dbReference type="ChEBI" id="CHEBI:30413"/>
    </cofactor>
</comment>
<proteinExistence type="inferred from homology"/>
<dbReference type="GO" id="GO:0020037">
    <property type="term" value="F:heme binding"/>
    <property type="evidence" value="ECO:0007669"/>
    <property type="project" value="InterPro"/>
</dbReference>
<dbReference type="GO" id="GO:0005506">
    <property type="term" value="F:iron ion binding"/>
    <property type="evidence" value="ECO:0007669"/>
    <property type="project" value="InterPro"/>
</dbReference>
<comment type="similarity">
    <text evidence="4">Belongs to the cytochrome P450 family.</text>
</comment>
<evidence type="ECO:0000256" key="14">
    <source>
        <dbReference type="PIRSR" id="PIRSR602401-1"/>
    </source>
</evidence>
<evidence type="ECO:0000256" key="5">
    <source>
        <dbReference type="ARBA" id="ARBA00022617"/>
    </source>
</evidence>
<dbReference type="PRINTS" id="PR00463">
    <property type="entry name" value="EP450I"/>
</dbReference>
<dbReference type="OrthoDB" id="1103324at2759"/>
<evidence type="ECO:0000256" key="6">
    <source>
        <dbReference type="ARBA" id="ARBA00022692"/>
    </source>
</evidence>
<dbReference type="SUPFAM" id="SSF48264">
    <property type="entry name" value="Cytochrome P450"/>
    <property type="match status" value="1"/>
</dbReference>
<evidence type="ECO:0000313" key="16">
    <source>
        <dbReference type="Proteomes" id="UP000297245"/>
    </source>
</evidence>
<evidence type="ECO:0000256" key="10">
    <source>
        <dbReference type="ARBA" id="ARBA00023004"/>
    </source>
</evidence>
<evidence type="ECO:0000256" key="2">
    <source>
        <dbReference type="ARBA" id="ARBA00004167"/>
    </source>
</evidence>
<dbReference type="GO" id="GO:0004497">
    <property type="term" value="F:monooxygenase activity"/>
    <property type="evidence" value="ECO:0007669"/>
    <property type="project" value="UniProtKB-KW"/>
</dbReference>
<keyword evidence="6" id="KW-0812">Transmembrane</keyword>
<evidence type="ECO:0000256" key="9">
    <source>
        <dbReference type="ARBA" id="ARBA00023002"/>
    </source>
</evidence>
<dbReference type="InterPro" id="IPR050364">
    <property type="entry name" value="Cytochrome_P450_fung"/>
</dbReference>